<feature type="transmembrane region" description="Helical" evidence="7">
    <location>
        <begin position="227"/>
        <end position="251"/>
    </location>
</feature>
<evidence type="ECO:0000313" key="10">
    <source>
        <dbReference type="Proteomes" id="UP000466794"/>
    </source>
</evidence>
<evidence type="ECO:0000256" key="4">
    <source>
        <dbReference type="ARBA" id="ARBA00022692"/>
    </source>
</evidence>
<gene>
    <name evidence="9" type="ORF">GPX89_18205</name>
</gene>
<dbReference type="CDD" id="cd06173">
    <property type="entry name" value="MFS_MefA_like"/>
    <property type="match status" value="1"/>
</dbReference>
<dbReference type="AlphaFoldDB" id="A0A7K1UXQ8"/>
<protein>
    <submittedName>
        <fullName evidence="9">MFS transporter</fullName>
    </submittedName>
</protein>
<organism evidence="9 10">
    <name type="scientific">Nocardia terrae</name>
    <dbReference type="NCBI Taxonomy" id="2675851"/>
    <lineage>
        <taxon>Bacteria</taxon>
        <taxon>Bacillati</taxon>
        <taxon>Actinomycetota</taxon>
        <taxon>Actinomycetes</taxon>
        <taxon>Mycobacteriales</taxon>
        <taxon>Nocardiaceae</taxon>
        <taxon>Nocardia</taxon>
    </lineage>
</organism>
<keyword evidence="6 7" id="KW-0472">Membrane</keyword>
<dbReference type="SUPFAM" id="SSF103473">
    <property type="entry name" value="MFS general substrate transporter"/>
    <property type="match status" value="1"/>
</dbReference>
<dbReference type="PROSITE" id="PS50850">
    <property type="entry name" value="MFS"/>
    <property type="match status" value="1"/>
</dbReference>
<evidence type="ECO:0000256" key="2">
    <source>
        <dbReference type="ARBA" id="ARBA00022448"/>
    </source>
</evidence>
<evidence type="ECO:0000256" key="7">
    <source>
        <dbReference type="SAM" id="Phobius"/>
    </source>
</evidence>
<dbReference type="RefSeq" id="WP_157388772.1">
    <property type="nucleotide sequence ID" value="NZ_WRPP01000003.1"/>
</dbReference>
<dbReference type="Pfam" id="PF05977">
    <property type="entry name" value="MFS_3"/>
    <property type="match status" value="1"/>
</dbReference>
<evidence type="ECO:0000313" key="9">
    <source>
        <dbReference type="EMBL" id="MVU79170.1"/>
    </source>
</evidence>
<feature type="transmembrane region" description="Helical" evidence="7">
    <location>
        <begin position="376"/>
        <end position="399"/>
    </location>
</feature>
<dbReference type="Gene3D" id="1.20.1250.20">
    <property type="entry name" value="MFS general substrate transporter like domains"/>
    <property type="match status" value="1"/>
</dbReference>
<dbReference type="PANTHER" id="PTHR23513:SF9">
    <property type="entry name" value="ENTEROBACTIN EXPORTER ENTS"/>
    <property type="match status" value="1"/>
</dbReference>
<dbReference type="InterPro" id="IPR036259">
    <property type="entry name" value="MFS_trans_sf"/>
</dbReference>
<reference evidence="9 10" key="1">
    <citation type="submission" date="2019-12" db="EMBL/GenBank/DDBJ databases">
        <title>Nocardia sp. nov. ET3-3 isolated from soil.</title>
        <authorList>
            <person name="Kanchanasin P."/>
            <person name="Tanasupawat S."/>
            <person name="Yuki M."/>
            <person name="Kudo T."/>
        </authorList>
    </citation>
    <scope>NUCLEOTIDE SEQUENCE [LARGE SCALE GENOMIC DNA]</scope>
    <source>
        <strain evidence="9 10">ET3-3</strain>
    </source>
</reference>
<dbReference type="GO" id="GO:0005886">
    <property type="term" value="C:plasma membrane"/>
    <property type="evidence" value="ECO:0007669"/>
    <property type="project" value="UniProtKB-SubCell"/>
</dbReference>
<evidence type="ECO:0000256" key="6">
    <source>
        <dbReference type="ARBA" id="ARBA00023136"/>
    </source>
</evidence>
<sequence>MPSQAPFRLASVRSVKLLADITPLRNPDYRRLWTTGIVTVIGAQLSVVAVPKQLYDITHSSSYVGLAGLFGLIPLIVFGLWGGALADAMDRRKMLLITSAGTGLTSLAFWGQAAAGLNNAWLVLVLFSVQQAFFAMNQPARSAIYPRLLPPEQLPAANSLSMTVMQFGAIAGPVLAGMLIPFAGLAMLYLIDSIFLLATLWATWKLPPIPPHGESRRAGLREVFDGFAYLATQKILLASFAVDVVAMVFGMPRALFPQIAQDSFGDSASGGTALGLLFAAMSVGAVLGGVFSGWLSRVRRQGLAVVVCIVLWGLGMVGFGLAVGLVGHGLGMTLALWIALACLAFGGAVDMFSAALRTTMLQSVATDEMRGRLQGVFIVVVAGGPRIGDVAHGFAAAAVGTAVAAAGGGVLVVIGMMIAAVAFPAFVRYRVTRAHSEVQLA</sequence>
<feature type="transmembrane region" description="Helical" evidence="7">
    <location>
        <begin position="303"/>
        <end position="328"/>
    </location>
</feature>
<comment type="caution">
    <text evidence="9">The sequence shown here is derived from an EMBL/GenBank/DDBJ whole genome shotgun (WGS) entry which is preliminary data.</text>
</comment>
<comment type="subcellular location">
    <subcellularLocation>
        <location evidence="1">Cell inner membrane</location>
        <topology evidence="1">Multi-pass membrane protein</topology>
    </subcellularLocation>
</comment>
<dbReference type="EMBL" id="WRPP01000003">
    <property type="protein sequence ID" value="MVU79170.1"/>
    <property type="molecule type" value="Genomic_DNA"/>
</dbReference>
<feature type="transmembrane region" description="Helical" evidence="7">
    <location>
        <begin position="334"/>
        <end position="356"/>
    </location>
</feature>
<keyword evidence="3" id="KW-1003">Cell membrane</keyword>
<dbReference type="InterPro" id="IPR020846">
    <property type="entry name" value="MFS_dom"/>
</dbReference>
<evidence type="ECO:0000256" key="1">
    <source>
        <dbReference type="ARBA" id="ARBA00004429"/>
    </source>
</evidence>
<keyword evidence="10" id="KW-1185">Reference proteome</keyword>
<keyword evidence="2" id="KW-0813">Transport</keyword>
<dbReference type="GO" id="GO:0022857">
    <property type="term" value="F:transmembrane transporter activity"/>
    <property type="evidence" value="ECO:0007669"/>
    <property type="project" value="InterPro"/>
</dbReference>
<feature type="transmembrane region" description="Helical" evidence="7">
    <location>
        <begin position="63"/>
        <end position="82"/>
    </location>
</feature>
<keyword evidence="5 7" id="KW-1133">Transmembrane helix</keyword>
<feature type="transmembrane region" description="Helical" evidence="7">
    <location>
        <begin position="405"/>
        <end position="427"/>
    </location>
</feature>
<feature type="transmembrane region" description="Helical" evidence="7">
    <location>
        <begin position="157"/>
        <end position="180"/>
    </location>
</feature>
<feature type="domain" description="Major facilitator superfamily (MFS) profile" evidence="8">
    <location>
        <begin position="227"/>
        <end position="441"/>
    </location>
</feature>
<feature type="transmembrane region" description="Helical" evidence="7">
    <location>
        <begin position="32"/>
        <end position="51"/>
    </location>
</feature>
<dbReference type="Proteomes" id="UP000466794">
    <property type="component" value="Unassembled WGS sequence"/>
</dbReference>
<evidence type="ECO:0000256" key="5">
    <source>
        <dbReference type="ARBA" id="ARBA00022989"/>
    </source>
</evidence>
<name>A0A7K1UXQ8_9NOCA</name>
<evidence type="ECO:0000256" key="3">
    <source>
        <dbReference type="ARBA" id="ARBA00022475"/>
    </source>
</evidence>
<feature type="transmembrane region" description="Helical" evidence="7">
    <location>
        <begin position="271"/>
        <end position="291"/>
    </location>
</feature>
<dbReference type="PANTHER" id="PTHR23513">
    <property type="entry name" value="INTEGRAL MEMBRANE EFFLUX PROTEIN-RELATED"/>
    <property type="match status" value="1"/>
</dbReference>
<accession>A0A7K1UXQ8</accession>
<proteinExistence type="predicted"/>
<dbReference type="InterPro" id="IPR010290">
    <property type="entry name" value="TM_effector"/>
</dbReference>
<evidence type="ECO:0000259" key="8">
    <source>
        <dbReference type="PROSITE" id="PS50850"/>
    </source>
</evidence>
<keyword evidence="4 7" id="KW-0812">Transmembrane</keyword>